<dbReference type="HOGENOM" id="CLU_2707396_0_0_1"/>
<feature type="signal peptide" evidence="1">
    <location>
        <begin position="1"/>
        <end position="20"/>
    </location>
</feature>
<keyword evidence="3" id="KW-1185">Reference proteome</keyword>
<reference evidence="2 3" key="1">
    <citation type="journal article" date="2007" name="Nature">
        <title>Evolution of genes and genomes on the Drosophila phylogeny.</title>
        <authorList>
            <consortium name="Drosophila 12 Genomes Consortium"/>
            <person name="Clark A.G."/>
            <person name="Eisen M.B."/>
            <person name="Smith D.R."/>
            <person name="Bergman C.M."/>
            <person name="Oliver B."/>
            <person name="Markow T.A."/>
            <person name="Kaufman T.C."/>
            <person name="Kellis M."/>
            <person name="Gelbart W."/>
            <person name="Iyer V.N."/>
            <person name="Pollard D.A."/>
            <person name="Sackton T.B."/>
            <person name="Larracuente A.M."/>
            <person name="Singh N.D."/>
            <person name="Abad J.P."/>
            <person name="Abt D.N."/>
            <person name="Adryan B."/>
            <person name="Aguade M."/>
            <person name="Akashi H."/>
            <person name="Anderson W.W."/>
            <person name="Aquadro C.F."/>
            <person name="Ardell D.H."/>
            <person name="Arguello R."/>
            <person name="Artieri C.G."/>
            <person name="Barbash D.A."/>
            <person name="Barker D."/>
            <person name="Barsanti P."/>
            <person name="Batterham P."/>
            <person name="Batzoglou S."/>
            <person name="Begun D."/>
            <person name="Bhutkar A."/>
            <person name="Blanco E."/>
            <person name="Bosak S.A."/>
            <person name="Bradley R.K."/>
            <person name="Brand A.D."/>
            <person name="Brent M.R."/>
            <person name="Brooks A.N."/>
            <person name="Brown R.H."/>
            <person name="Butlin R.K."/>
            <person name="Caggese C."/>
            <person name="Calvi B.R."/>
            <person name="Bernardo de Carvalho A."/>
            <person name="Caspi A."/>
            <person name="Castrezana S."/>
            <person name="Celniker S.E."/>
            <person name="Chang J.L."/>
            <person name="Chapple C."/>
            <person name="Chatterji S."/>
            <person name="Chinwalla A."/>
            <person name="Civetta A."/>
            <person name="Clifton S.W."/>
            <person name="Comeron J.M."/>
            <person name="Costello J.C."/>
            <person name="Coyne J.A."/>
            <person name="Daub J."/>
            <person name="David R.G."/>
            <person name="Delcher A.L."/>
            <person name="Delehaunty K."/>
            <person name="Do C.B."/>
            <person name="Ebling H."/>
            <person name="Edwards K."/>
            <person name="Eickbush T."/>
            <person name="Evans J.D."/>
            <person name="Filipski A."/>
            <person name="Findeiss S."/>
            <person name="Freyhult E."/>
            <person name="Fulton L."/>
            <person name="Fulton R."/>
            <person name="Garcia A.C."/>
            <person name="Gardiner A."/>
            <person name="Garfield D.A."/>
            <person name="Garvin B.E."/>
            <person name="Gibson G."/>
            <person name="Gilbert D."/>
            <person name="Gnerre S."/>
            <person name="Godfrey J."/>
            <person name="Good R."/>
            <person name="Gotea V."/>
            <person name="Gravely B."/>
            <person name="Greenberg A.J."/>
            <person name="Griffiths-Jones S."/>
            <person name="Gross S."/>
            <person name="Guigo R."/>
            <person name="Gustafson E.A."/>
            <person name="Haerty W."/>
            <person name="Hahn M.W."/>
            <person name="Halligan D.L."/>
            <person name="Halpern A.L."/>
            <person name="Halter G.M."/>
            <person name="Han M.V."/>
            <person name="Heger A."/>
            <person name="Hillier L."/>
            <person name="Hinrichs A.S."/>
            <person name="Holmes I."/>
            <person name="Hoskins R.A."/>
            <person name="Hubisz M.J."/>
            <person name="Hultmark D."/>
            <person name="Huntley M.A."/>
            <person name="Jaffe D.B."/>
            <person name="Jagadeeshan S."/>
            <person name="Jeck W.R."/>
            <person name="Johnson J."/>
            <person name="Jones C.D."/>
            <person name="Jordan W.C."/>
            <person name="Karpen G.H."/>
            <person name="Kataoka E."/>
            <person name="Keightley P.D."/>
            <person name="Kheradpour P."/>
            <person name="Kirkness E.F."/>
            <person name="Koerich L.B."/>
            <person name="Kristiansen K."/>
            <person name="Kudrna D."/>
            <person name="Kulathinal R.J."/>
            <person name="Kumar S."/>
            <person name="Kwok R."/>
            <person name="Lander E."/>
            <person name="Langley C.H."/>
            <person name="Lapoint R."/>
            <person name="Lazzaro B.P."/>
            <person name="Lee S.J."/>
            <person name="Levesque L."/>
            <person name="Li R."/>
            <person name="Lin C.F."/>
            <person name="Lin M.F."/>
            <person name="Lindblad-Toh K."/>
            <person name="Llopart A."/>
            <person name="Long M."/>
            <person name="Low L."/>
            <person name="Lozovsky E."/>
            <person name="Lu J."/>
            <person name="Luo M."/>
            <person name="Machado C.A."/>
            <person name="Makalowski W."/>
            <person name="Marzo M."/>
            <person name="Matsuda M."/>
            <person name="Matzkin L."/>
            <person name="McAllister B."/>
            <person name="McBride C.S."/>
            <person name="McKernan B."/>
            <person name="McKernan K."/>
            <person name="Mendez-Lago M."/>
            <person name="Minx P."/>
            <person name="Mollenhauer M.U."/>
            <person name="Montooth K."/>
            <person name="Mount S.M."/>
            <person name="Mu X."/>
            <person name="Myers E."/>
            <person name="Negre B."/>
            <person name="Newfeld S."/>
            <person name="Nielsen R."/>
            <person name="Noor M.A."/>
            <person name="O'Grady P."/>
            <person name="Pachter L."/>
            <person name="Papaceit M."/>
            <person name="Parisi M.J."/>
            <person name="Parisi M."/>
            <person name="Parts L."/>
            <person name="Pedersen J.S."/>
            <person name="Pesole G."/>
            <person name="Phillippy A.M."/>
            <person name="Ponting C.P."/>
            <person name="Pop M."/>
            <person name="Porcelli D."/>
            <person name="Powell J.R."/>
            <person name="Prohaska S."/>
            <person name="Pruitt K."/>
            <person name="Puig M."/>
            <person name="Quesneville H."/>
            <person name="Ram K.R."/>
            <person name="Rand D."/>
            <person name="Rasmussen M.D."/>
            <person name="Reed L.K."/>
            <person name="Reenan R."/>
            <person name="Reily A."/>
            <person name="Remington K.A."/>
            <person name="Rieger T.T."/>
            <person name="Ritchie M.G."/>
            <person name="Robin C."/>
            <person name="Rogers Y.H."/>
            <person name="Rohde C."/>
            <person name="Rozas J."/>
            <person name="Rubenfield M.J."/>
            <person name="Ruiz A."/>
            <person name="Russo S."/>
            <person name="Salzberg S.L."/>
            <person name="Sanchez-Gracia A."/>
            <person name="Saranga D.J."/>
            <person name="Sato H."/>
            <person name="Schaeffer S.W."/>
            <person name="Schatz M.C."/>
            <person name="Schlenke T."/>
            <person name="Schwartz R."/>
            <person name="Segarra C."/>
            <person name="Singh R.S."/>
            <person name="Sirot L."/>
            <person name="Sirota M."/>
            <person name="Sisneros N.B."/>
            <person name="Smith C.D."/>
            <person name="Smith T.F."/>
            <person name="Spieth J."/>
            <person name="Stage D.E."/>
            <person name="Stark A."/>
            <person name="Stephan W."/>
            <person name="Strausberg R.L."/>
            <person name="Strempel S."/>
            <person name="Sturgill D."/>
            <person name="Sutton G."/>
            <person name="Sutton G.G."/>
            <person name="Tao W."/>
            <person name="Teichmann S."/>
            <person name="Tobari Y.N."/>
            <person name="Tomimura Y."/>
            <person name="Tsolas J.M."/>
            <person name="Valente V.L."/>
            <person name="Venter E."/>
            <person name="Venter J.C."/>
            <person name="Vicario S."/>
            <person name="Vieira F.G."/>
            <person name="Vilella A.J."/>
            <person name="Villasante A."/>
            <person name="Walenz B."/>
            <person name="Wang J."/>
            <person name="Wasserman M."/>
            <person name="Watts T."/>
            <person name="Wilson D."/>
            <person name="Wilson R.K."/>
            <person name="Wing R.A."/>
            <person name="Wolfner M.F."/>
            <person name="Wong A."/>
            <person name="Wong G.K."/>
            <person name="Wu C.I."/>
            <person name="Wu G."/>
            <person name="Yamamoto D."/>
            <person name="Yang H.P."/>
            <person name="Yang S.P."/>
            <person name="Yorke J.A."/>
            <person name="Yoshida K."/>
            <person name="Zdobnov E."/>
            <person name="Zhang P."/>
            <person name="Zhang Y."/>
            <person name="Zimin A.V."/>
            <person name="Baldwin J."/>
            <person name="Abdouelleil A."/>
            <person name="Abdulkadir J."/>
            <person name="Abebe A."/>
            <person name="Abera B."/>
            <person name="Abreu J."/>
            <person name="Acer S.C."/>
            <person name="Aftuck L."/>
            <person name="Alexander A."/>
            <person name="An P."/>
            <person name="Anderson E."/>
            <person name="Anderson S."/>
            <person name="Arachi H."/>
            <person name="Azer M."/>
            <person name="Bachantsang P."/>
            <person name="Barry A."/>
            <person name="Bayul T."/>
            <person name="Berlin A."/>
            <person name="Bessette D."/>
            <person name="Bloom T."/>
            <person name="Blye J."/>
            <person name="Boguslavskiy L."/>
            <person name="Bonnet C."/>
            <person name="Boukhgalter B."/>
            <person name="Bourzgui I."/>
            <person name="Brown A."/>
            <person name="Cahill P."/>
            <person name="Channer S."/>
            <person name="Cheshatsang Y."/>
            <person name="Chuda L."/>
            <person name="Citroen M."/>
            <person name="Collymore A."/>
            <person name="Cooke P."/>
            <person name="Costello M."/>
            <person name="D'Aco K."/>
            <person name="Daza R."/>
            <person name="De Haan G."/>
            <person name="DeGray S."/>
            <person name="DeMaso C."/>
            <person name="Dhargay N."/>
            <person name="Dooley K."/>
            <person name="Dooley E."/>
            <person name="Doricent M."/>
            <person name="Dorje P."/>
            <person name="Dorjee K."/>
            <person name="Dupes A."/>
            <person name="Elong R."/>
            <person name="Falk J."/>
            <person name="Farina A."/>
            <person name="Faro S."/>
            <person name="Ferguson D."/>
            <person name="Fisher S."/>
            <person name="Foley C.D."/>
            <person name="Franke A."/>
            <person name="Friedrich D."/>
            <person name="Gadbois L."/>
            <person name="Gearin G."/>
            <person name="Gearin C.R."/>
            <person name="Giannoukos G."/>
            <person name="Goode T."/>
            <person name="Graham J."/>
            <person name="Grandbois E."/>
            <person name="Grewal S."/>
            <person name="Gyaltsen K."/>
            <person name="Hafez N."/>
            <person name="Hagos B."/>
            <person name="Hall J."/>
            <person name="Henson C."/>
            <person name="Hollinger A."/>
            <person name="Honan T."/>
            <person name="Huard M.D."/>
            <person name="Hughes L."/>
            <person name="Hurhula B."/>
            <person name="Husby M.E."/>
            <person name="Kamat A."/>
            <person name="Kanga B."/>
            <person name="Kashin S."/>
            <person name="Khazanovich D."/>
            <person name="Kisner P."/>
            <person name="Lance K."/>
            <person name="Lara M."/>
            <person name="Lee W."/>
            <person name="Lennon N."/>
            <person name="Letendre F."/>
            <person name="LeVine R."/>
            <person name="Lipovsky A."/>
            <person name="Liu X."/>
            <person name="Liu J."/>
            <person name="Liu S."/>
            <person name="Lokyitsang T."/>
            <person name="Lokyitsang Y."/>
            <person name="Lubonja R."/>
            <person name="Lui A."/>
            <person name="MacDonald P."/>
            <person name="Magnisalis V."/>
            <person name="Maru K."/>
            <person name="Matthews C."/>
            <person name="McCusker W."/>
            <person name="McDonough S."/>
            <person name="Mehta T."/>
            <person name="Meldrim J."/>
            <person name="Meneus L."/>
            <person name="Mihai O."/>
            <person name="Mihalev A."/>
            <person name="Mihova T."/>
            <person name="Mittelman R."/>
            <person name="Mlenga V."/>
            <person name="Montmayeur A."/>
            <person name="Mulrain L."/>
            <person name="Navidi A."/>
            <person name="Naylor J."/>
            <person name="Negash T."/>
            <person name="Nguyen T."/>
            <person name="Nguyen N."/>
            <person name="Nicol R."/>
            <person name="Norbu C."/>
            <person name="Norbu N."/>
            <person name="Novod N."/>
            <person name="O'Neill B."/>
            <person name="Osman S."/>
            <person name="Markiewicz E."/>
            <person name="Oyono O.L."/>
            <person name="Patti C."/>
            <person name="Phunkhang P."/>
            <person name="Pierre F."/>
            <person name="Priest M."/>
            <person name="Raghuraman S."/>
            <person name="Rege F."/>
            <person name="Reyes R."/>
            <person name="Rise C."/>
            <person name="Rogov P."/>
            <person name="Ross K."/>
            <person name="Ryan E."/>
            <person name="Settipalli S."/>
            <person name="Shea T."/>
            <person name="Sherpa N."/>
            <person name="Shi L."/>
            <person name="Shih D."/>
            <person name="Sparrow T."/>
            <person name="Spaulding J."/>
            <person name="Stalker J."/>
            <person name="Stange-Thomann N."/>
            <person name="Stavropoulos S."/>
            <person name="Stone C."/>
            <person name="Strader C."/>
            <person name="Tesfaye S."/>
            <person name="Thomson T."/>
            <person name="Thoulutsang Y."/>
            <person name="Thoulutsang D."/>
            <person name="Topham K."/>
            <person name="Topping I."/>
            <person name="Tsamla T."/>
            <person name="Vassiliev H."/>
            <person name="Vo A."/>
            <person name="Wangchuk T."/>
            <person name="Wangdi T."/>
            <person name="Weiand M."/>
            <person name="Wilkinson J."/>
            <person name="Wilson A."/>
            <person name="Yadav S."/>
            <person name="Young G."/>
            <person name="Yu Q."/>
            <person name="Zembek L."/>
            <person name="Zhong D."/>
            <person name="Zimmer A."/>
            <person name="Zwirko Z."/>
            <person name="Jaffe D.B."/>
            <person name="Alvarez P."/>
            <person name="Brockman W."/>
            <person name="Butler J."/>
            <person name="Chin C."/>
            <person name="Gnerre S."/>
            <person name="Grabherr M."/>
            <person name="Kleber M."/>
            <person name="Mauceli E."/>
            <person name="MacCallum I."/>
        </authorList>
    </citation>
    <scope>NUCLEOTIDE SEQUENCE [LARGE SCALE GENOMIC DNA]</scope>
    <source>
        <strain evidence="3">MSH-3 / Tucson 14011-0111.49</strain>
    </source>
</reference>
<evidence type="ECO:0000313" key="2">
    <source>
        <dbReference type="EMBL" id="EDW36163.1"/>
    </source>
</evidence>
<accession>B4GI43</accession>
<gene>
    <name evidence="2" type="primary">Dper\GL16827</name>
    <name evidence="2" type="ORF">Dper_GL16827</name>
</gene>
<dbReference type="Proteomes" id="UP000008744">
    <property type="component" value="Unassembled WGS sequence"/>
</dbReference>
<sequence>MRGLLVLVLTLALMTGSALGSLAFWQALLGGGSSAGAGARASAISSSAYALNNYPLCFHTLARGRDSGLLPTK</sequence>
<name>B4GI43_DROPE</name>
<dbReference type="AlphaFoldDB" id="B4GI43"/>
<organism evidence="3">
    <name type="scientific">Drosophila persimilis</name>
    <name type="common">Fruit fly</name>
    <dbReference type="NCBI Taxonomy" id="7234"/>
    <lineage>
        <taxon>Eukaryota</taxon>
        <taxon>Metazoa</taxon>
        <taxon>Ecdysozoa</taxon>
        <taxon>Arthropoda</taxon>
        <taxon>Hexapoda</taxon>
        <taxon>Insecta</taxon>
        <taxon>Pterygota</taxon>
        <taxon>Neoptera</taxon>
        <taxon>Endopterygota</taxon>
        <taxon>Diptera</taxon>
        <taxon>Brachycera</taxon>
        <taxon>Muscomorpha</taxon>
        <taxon>Ephydroidea</taxon>
        <taxon>Drosophilidae</taxon>
        <taxon>Drosophila</taxon>
        <taxon>Sophophora</taxon>
    </lineage>
</organism>
<evidence type="ECO:0000256" key="1">
    <source>
        <dbReference type="SAM" id="SignalP"/>
    </source>
</evidence>
<proteinExistence type="predicted"/>
<feature type="chain" id="PRO_5002806950" evidence="1">
    <location>
        <begin position="21"/>
        <end position="73"/>
    </location>
</feature>
<dbReference type="EMBL" id="CH479183">
    <property type="protein sequence ID" value="EDW36163.1"/>
    <property type="molecule type" value="Genomic_DNA"/>
</dbReference>
<dbReference type="OMA" id="YPLCFHT"/>
<evidence type="ECO:0000313" key="3">
    <source>
        <dbReference type="Proteomes" id="UP000008744"/>
    </source>
</evidence>
<keyword evidence="1" id="KW-0732">Signal</keyword>
<protein>
    <submittedName>
        <fullName evidence="2">GL16827</fullName>
    </submittedName>
</protein>